<dbReference type="CDD" id="cd00865">
    <property type="entry name" value="PEBP_bact_arch"/>
    <property type="match status" value="1"/>
</dbReference>
<keyword evidence="4" id="KW-1185">Reference proteome</keyword>
<evidence type="ECO:0000256" key="1">
    <source>
        <dbReference type="ARBA" id="ARBA00007120"/>
    </source>
</evidence>
<protein>
    <submittedName>
        <fullName evidence="3">YbhB/YbcL family Raf kinase inhibitor-like protein</fullName>
    </submittedName>
</protein>
<dbReference type="EMBL" id="JAAXPE010000044">
    <property type="protein sequence ID" value="NKY89347.1"/>
    <property type="molecule type" value="Genomic_DNA"/>
</dbReference>
<accession>A0A7X6RKH5</accession>
<dbReference type="Proteomes" id="UP000523447">
    <property type="component" value="Unassembled WGS sequence"/>
</dbReference>
<comment type="similarity">
    <text evidence="1">Belongs to the UPF0098 family.</text>
</comment>
<dbReference type="RefSeq" id="WP_040723684.1">
    <property type="nucleotide sequence ID" value="NZ_CAWPHS010000039.1"/>
</dbReference>
<organism evidence="3 4">
    <name type="scientific">Nocardia veterana</name>
    <dbReference type="NCBI Taxonomy" id="132249"/>
    <lineage>
        <taxon>Bacteria</taxon>
        <taxon>Bacillati</taxon>
        <taxon>Actinomycetota</taxon>
        <taxon>Actinomycetes</taxon>
        <taxon>Mycobacteriales</taxon>
        <taxon>Nocardiaceae</taxon>
        <taxon>Nocardia</taxon>
    </lineage>
</organism>
<dbReference type="InterPro" id="IPR008914">
    <property type="entry name" value="PEBP"/>
</dbReference>
<dbReference type="Gene3D" id="3.90.280.10">
    <property type="entry name" value="PEBP-like"/>
    <property type="match status" value="1"/>
</dbReference>
<dbReference type="AlphaFoldDB" id="A0A7X6RKH5"/>
<dbReference type="Pfam" id="PF01161">
    <property type="entry name" value="PBP"/>
    <property type="match status" value="1"/>
</dbReference>
<gene>
    <name evidence="3" type="ORF">HGA07_27575</name>
</gene>
<evidence type="ECO:0000313" key="3">
    <source>
        <dbReference type="EMBL" id="NKY89347.1"/>
    </source>
</evidence>
<comment type="caution">
    <text evidence="3">The sequence shown here is derived from an EMBL/GenBank/DDBJ whole genome shotgun (WGS) entry which is preliminary data.</text>
</comment>
<evidence type="ECO:0000313" key="4">
    <source>
        <dbReference type="Proteomes" id="UP000523447"/>
    </source>
</evidence>
<dbReference type="SUPFAM" id="SSF49777">
    <property type="entry name" value="PEBP-like"/>
    <property type="match status" value="1"/>
</dbReference>
<feature type="region of interest" description="Disordered" evidence="2">
    <location>
        <begin position="35"/>
        <end position="57"/>
    </location>
</feature>
<sequence length="187" mass="20026">MTNLLHRFRAGTGKLAWNHPGVANAPETIIVSSPAFADGGPIPDRHAGPGVGDNVSPPLNWDNIPSGTRELVLLVEDPDAPLPRPFVHCVVTDIGPETSGVEAGALSRPADRAQVSFTVGKASIGKSGYLGPAPIRGHGPHRYIFQLFALDETVDPARRRVTKRRVLEAIRGHVIARGRLTGTYERV</sequence>
<dbReference type="NCBIfam" id="TIGR00481">
    <property type="entry name" value="YbhB/YbcL family Raf kinase inhibitor-like protein"/>
    <property type="match status" value="1"/>
</dbReference>
<dbReference type="PANTHER" id="PTHR30289">
    <property type="entry name" value="UNCHARACTERIZED PROTEIN YBCL-RELATED"/>
    <property type="match status" value="1"/>
</dbReference>
<reference evidence="3 4" key="1">
    <citation type="submission" date="2020-04" db="EMBL/GenBank/DDBJ databases">
        <title>MicrobeNet Type strains.</title>
        <authorList>
            <person name="Nicholson A.C."/>
        </authorList>
    </citation>
    <scope>NUCLEOTIDE SEQUENCE [LARGE SCALE GENOMIC DNA]</scope>
    <source>
        <strain evidence="3 4">DSM 44445</strain>
    </source>
</reference>
<dbReference type="InterPro" id="IPR005247">
    <property type="entry name" value="YbhB_YbcL/LppC-like"/>
</dbReference>
<dbReference type="InterPro" id="IPR036610">
    <property type="entry name" value="PEBP-like_sf"/>
</dbReference>
<dbReference type="PANTHER" id="PTHR30289:SF1">
    <property type="entry name" value="PEBP (PHOSPHATIDYLETHANOLAMINE-BINDING PROTEIN) FAMILY PROTEIN"/>
    <property type="match status" value="1"/>
</dbReference>
<proteinExistence type="inferred from homology"/>
<name>A0A7X6RKH5_9NOCA</name>
<evidence type="ECO:0000256" key="2">
    <source>
        <dbReference type="SAM" id="MobiDB-lite"/>
    </source>
</evidence>